<name>C8XAZ5_NAKMY</name>
<evidence type="ECO:0000313" key="8">
    <source>
        <dbReference type="EMBL" id="ACV81287.1"/>
    </source>
</evidence>
<keyword evidence="3" id="KW-0808">Transferase</keyword>
<dbReference type="SUPFAM" id="SSF56112">
    <property type="entry name" value="Protein kinase-like (PK-like)"/>
    <property type="match status" value="1"/>
</dbReference>
<dbReference type="InterPro" id="IPR011009">
    <property type="entry name" value="Kinase-like_dom_sf"/>
</dbReference>
<evidence type="ECO:0000313" key="9">
    <source>
        <dbReference type="Proteomes" id="UP000002218"/>
    </source>
</evidence>
<accession>C8XAZ5</accession>
<dbReference type="SMART" id="SM00220">
    <property type="entry name" value="S_TKc"/>
    <property type="match status" value="1"/>
</dbReference>
<dbReference type="EMBL" id="CP001737">
    <property type="protein sequence ID" value="ACV81287.1"/>
    <property type="molecule type" value="Genomic_DNA"/>
</dbReference>
<dbReference type="STRING" id="479431.Namu_5014"/>
<dbReference type="HOGENOM" id="CLU_000288_63_44_11"/>
<protein>
    <recommendedName>
        <fullName evidence="1">non-specific serine/threonine protein kinase</fullName>
        <ecNumber evidence="1">2.7.11.1</ecNumber>
    </recommendedName>
</protein>
<keyword evidence="9" id="KW-1185">Reference proteome</keyword>
<gene>
    <name evidence="8" type="ordered locus">Namu_5014</name>
</gene>
<dbReference type="PROSITE" id="PS50011">
    <property type="entry name" value="PROTEIN_KINASE_DOM"/>
    <property type="match status" value="1"/>
</dbReference>
<dbReference type="Pfam" id="PF00069">
    <property type="entry name" value="Pkinase"/>
    <property type="match status" value="1"/>
</dbReference>
<dbReference type="GO" id="GO:0004674">
    <property type="term" value="F:protein serine/threonine kinase activity"/>
    <property type="evidence" value="ECO:0007669"/>
    <property type="project" value="UniProtKB-KW"/>
</dbReference>
<dbReference type="Gene3D" id="1.10.510.10">
    <property type="entry name" value="Transferase(Phosphotransferase) domain 1"/>
    <property type="match status" value="1"/>
</dbReference>
<keyword evidence="6" id="KW-0067">ATP-binding</keyword>
<organism evidence="8 9">
    <name type="scientific">Nakamurella multipartita (strain ATCC 700099 / DSM 44233 / CIP 104796 / JCM 9543 / NBRC 105858 / Y-104)</name>
    <name type="common">Microsphaera multipartita</name>
    <dbReference type="NCBI Taxonomy" id="479431"/>
    <lineage>
        <taxon>Bacteria</taxon>
        <taxon>Bacillati</taxon>
        <taxon>Actinomycetota</taxon>
        <taxon>Actinomycetes</taxon>
        <taxon>Nakamurellales</taxon>
        <taxon>Nakamurellaceae</taxon>
        <taxon>Nakamurella</taxon>
    </lineage>
</organism>
<dbReference type="AlphaFoldDB" id="C8XAZ5"/>
<sequence>MHVTGTDEQDGQPIWLVAEGADLAPGVAAIDRLAVGTRCETWLGWSRSLWCPVVVKLARPDQLTRALRSLGREVAALDQHLHPAWPRLYADHRDGEIPCLVTELIDGPGLDEVADEGRVDVAAAALIAVELFGAVRALHRRGLAHLDVKPENVIVRDGRAILIDFGSARPLGRPQPPGYPVGTAGFAAPELEAGHPIAAGMDVFGVAATVLAALAADPVSATTVSAAAVRAARPQVLTEPGAEELLAALTAMTAPDPAARPDVSAALQSLADLFDPAGRPWPAGLIP</sequence>
<dbReference type="PANTHER" id="PTHR43289:SF6">
    <property type="entry name" value="SERINE_THREONINE-PROTEIN KINASE NEKL-3"/>
    <property type="match status" value="1"/>
</dbReference>
<feature type="domain" description="Protein kinase" evidence="7">
    <location>
        <begin position="27"/>
        <end position="274"/>
    </location>
</feature>
<dbReference type="InterPro" id="IPR000719">
    <property type="entry name" value="Prot_kinase_dom"/>
</dbReference>
<dbReference type="KEGG" id="nml:Namu_5014"/>
<evidence type="ECO:0000256" key="3">
    <source>
        <dbReference type="ARBA" id="ARBA00022679"/>
    </source>
</evidence>
<dbReference type="GO" id="GO:0005524">
    <property type="term" value="F:ATP binding"/>
    <property type="evidence" value="ECO:0007669"/>
    <property type="project" value="UniProtKB-KW"/>
</dbReference>
<keyword evidence="2 8" id="KW-0723">Serine/threonine-protein kinase</keyword>
<evidence type="ECO:0000256" key="4">
    <source>
        <dbReference type="ARBA" id="ARBA00022741"/>
    </source>
</evidence>
<reference evidence="9" key="1">
    <citation type="submission" date="2009-09" db="EMBL/GenBank/DDBJ databases">
        <title>The complete genome of Nakamurella multipartita DSM 44233.</title>
        <authorList>
            <consortium name="US DOE Joint Genome Institute (JGI-PGF)"/>
            <person name="Lucas S."/>
            <person name="Copeland A."/>
            <person name="Lapidus A."/>
            <person name="Glavina del Rio T."/>
            <person name="Dalin E."/>
            <person name="Tice H."/>
            <person name="Bruce D."/>
            <person name="Goodwin L."/>
            <person name="Pitluck S."/>
            <person name="Kyrpides N."/>
            <person name="Mavromatis K."/>
            <person name="Ivanova N."/>
            <person name="Ovchinnikova G."/>
            <person name="Sims D."/>
            <person name="Meincke L."/>
            <person name="Brettin T."/>
            <person name="Detter J.C."/>
            <person name="Han C."/>
            <person name="Larimer F."/>
            <person name="Land M."/>
            <person name="Hauser L."/>
            <person name="Markowitz V."/>
            <person name="Cheng J.-F."/>
            <person name="Hugenholtz P."/>
            <person name="Woyke T."/>
            <person name="Wu D."/>
            <person name="Klenk H.-P."/>
            <person name="Eisen J.A."/>
        </authorList>
    </citation>
    <scope>NUCLEOTIDE SEQUENCE [LARGE SCALE GENOMIC DNA]</scope>
    <source>
        <strain evidence="9">ATCC 700099 / DSM 44233 / CIP 104796 / JCM 9543 / NBRC 105858 / Y-104</strain>
    </source>
</reference>
<evidence type="ECO:0000259" key="7">
    <source>
        <dbReference type="PROSITE" id="PS50011"/>
    </source>
</evidence>
<keyword evidence="4" id="KW-0547">Nucleotide-binding</keyword>
<dbReference type="RefSeq" id="WP_015750095.1">
    <property type="nucleotide sequence ID" value="NC_013235.1"/>
</dbReference>
<keyword evidence="5 8" id="KW-0418">Kinase</keyword>
<dbReference type="eggNOG" id="COG0515">
    <property type="taxonomic scope" value="Bacteria"/>
</dbReference>
<proteinExistence type="predicted"/>
<dbReference type="OrthoDB" id="9762169at2"/>
<evidence type="ECO:0000256" key="5">
    <source>
        <dbReference type="ARBA" id="ARBA00022777"/>
    </source>
</evidence>
<dbReference type="EC" id="2.7.11.1" evidence="1"/>
<dbReference type="PROSITE" id="PS00108">
    <property type="entry name" value="PROTEIN_KINASE_ST"/>
    <property type="match status" value="1"/>
</dbReference>
<evidence type="ECO:0000256" key="1">
    <source>
        <dbReference type="ARBA" id="ARBA00012513"/>
    </source>
</evidence>
<dbReference type="Proteomes" id="UP000002218">
    <property type="component" value="Chromosome"/>
</dbReference>
<dbReference type="InParanoid" id="C8XAZ5"/>
<dbReference type="PANTHER" id="PTHR43289">
    <property type="entry name" value="MITOGEN-ACTIVATED PROTEIN KINASE KINASE KINASE 20-RELATED"/>
    <property type="match status" value="1"/>
</dbReference>
<dbReference type="InterPro" id="IPR008271">
    <property type="entry name" value="Ser/Thr_kinase_AS"/>
</dbReference>
<evidence type="ECO:0000256" key="2">
    <source>
        <dbReference type="ARBA" id="ARBA00022527"/>
    </source>
</evidence>
<evidence type="ECO:0000256" key="6">
    <source>
        <dbReference type="ARBA" id="ARBA00022840"/>
    </source>
</evidence>
<reference evidence="8 9" key="2">
    <citation type="journal article" date="2010" name="Stand. Genomic Sci.">
        <title>Complete genome sequence of Nakamurella multipartita type strain (Y-104).</title>
        <authorList>
            <person name="Tice H."/>
            <person name="Mayilraj S."/>
            <person name="Sims D."/>
            <person name="Lapidus A."/>
            <person name="Nolan M."/>
            <person name="Lucas S."/>
            <person name="Glavina Del Rio T."/>
            <person name="Copeland A."/>
            <person name="Cheng J.F."/>
            <person name="Meincke L."/>
            <person name="Bruce D."/>
            <person name="Goodwin L."/>
            <person name="Pitluck S."/>
            <person name="Ivanova N."/>
            <person name="Mavromatis K."/>
            <person name="Ovchinnikova G."/>
            <person name="Pati A."/>
            <person name="Chen A."/>
            <person name="Palaniappan K."/>
            <person name="Land M."/>
            <person name="Hauser L."/>
            <person name="Chang Y.J."/>
            <person name="Jeffries C.D."/>
            <person name="Detter J.C."/>
            <person name="Brettin T."/>
            <person name="Rohde M."/>
            <person name="Goker M."/>
            <person name="Bristow J."/>
            <person name="Eisen J.A."/>
            <person name="Markowitz V."/>
            <person name="Hugenholtz P."/>
            <person name="Kyrpides N.C."/>
            <person name="Klenk H.P."/>
            <person name="Chen F."/>
        </authorList>
    </citation>
    <scope>NUCLEOTIDE SEQUENCE [LARGE SCALE GENOMIC DNA]</scope>
    <source>
        <strain evidence="9">ATCC 700099 / DSM 44233 / CIP 104796 / JCM 9543 / NBRC 105858 / Y-104</strain>
    </source>
</reference>